<feature type="transmembrane region" description="Helical" evidence="1">
    <location>
        <begin position="20"/>
        <end position="40"/>
    </location>
</feature>
<organism evidence="2 3">
    <name type="scientific">Planomonospora alba</name>
    <dbReference type="NCBI Taxonomy" id="161354"/>
    <lineage>
        <taxon>Bacteria</taxon>
        <taxon>Bacillati</taxon>
        <taxon>Actinomycetota</taxon>
        <taxon>Actinomycetes</taxon>
        <taxon>Streptosporangiales</taxon>
        <taxon>Streptosporangiaceae</taxon>
        <taxon>Planomonospora</taxon>
    </lineage>
</organism>
<sequence>MTQPTHLDSDPRPPMLSTRVVLITVTSFIIGGAMGLLAFAGDASIAESIKDGLMASGAVFVALHLLMER</sequence>
<comment type="caution">
    <text evidence="2">The sequence shown here is derived from an EMBL/GenBank/DDBJ whole genome shotgun (WGS) entry which is preliminary data.</text>
</comment>
<keyword evidence="1" id="KW-0472">Membrane</keyword>
<evidence type="ECO:0000313" key="3">
    <source>
        <dbReference type="Proteomes" id="UP001500320"/>
    </source>
</evidence>
<proteinExistence type="predicted"/>
<evidence type="ECO:0000313" key="2">
    <source>
        <dbReference type="EMBL" id="GAA3145063.1"/>
    </source>
</evidence>
<reference evidence="3" key="1">
    <citation type="journal article" date="2019" name="Int. J. Syst. Evol. Microbiol.">
        <title>The Global Catalogue of Microorganisms (GCM) 10K type strain sequencing project: providing services to taxonomists for standard genome sequencing and annotation.</title>
        <authorList>
            <consortium name="The Broad Institute Genomics Platform"/>
            <consortium name="The Broad Institute Genome Sequencing Center for Infectious Disease"/>
            <person name="Wu L."/>
            <person name="Ma J."/>
        </authorList>
    </citation>
    <scope>NUCLEOTIDE SEQUENCE [LARGE SCALE GENOMIC DNA]</scope>
    <source>
        <strain evidence="3">JCM 9373</strain>
    </source>
</reference>
<keyword evidence="1" id="KW-1133">Transmembrane helix</keyword>
<protein>
    <submittedName>
        <fullName evidence="2">Uncharacterized protein</fullName>
    </submittedName>
</protein>
<accession>A0ABP6NET8</accession>
<dbReference type="Proteomes" id="UP001500320">
    <property type="component" value="Unassembled WGS sequence"/>
</dbReference>
<evidence type="ECO:0000256" key="1">
    <source>
        <dbReference type="SAM" id="Phobius"/>
    </source>
</evidence>
<keyword evidence="3" id="KW-1185">Reference proteome</keyword>
<gene>
    <name evidence="2" type="ORF">GCM10010466_40200</name>
</gene>
<dbReference type="EMBL" id="BAAAUT010000031">
    <property type="protein sequence ID" value="GAA3145063.1"/>
    <property type="molecule type" value="Genomic_DNA"/>
</dbReference>
<keyword evidence="1" id="KW-0812">Transmembrane</keyword>
<name>A0ABP6NET8_9ACTN</name>